<dbReference type="SUPFAM" id="SSF55073">
    <property type="entry name" value="Nucleotide cyclase"/>
    <property type="match status" value="1"/>
</dbReference>
<dbReference type="SUPFAM" id="SSF55785">
    <property type="entry name" value="PYP-like sensor domain (PAS domain)"/>
    <property type="match status" value="1"/>
</dbReference>
<dbReference type="InterPro" id="IPR029016">
    <property type="entry name" value="GAF-like_dom_sf"/>
</dbReference>
<protein>
    <submittedName>
        <fullName evidence="4">Diguanylate cyclase</fullName>
    </submittedName>
</protein>
<dbReference type="Gene3D" id="3.30.450.40">
    <property type="match status" value="1"/>
</dbReference>
<dbReference type="PANTHER" id="PTHR46663">
    <property type="entry name" value="DIGUANYLATE CYCLASE DGCT-RELATED"/>
    <property type="match status" value="1"/>
</dbReference>
<dbReference type="Gene3D" id="3.30.450.20">
    <property type="entry name" value="PAS domain"/>
    <property type="match status" value="1"/>
</dbReference>
<dbReference type="CDD" id="cd00130">
    <property type="entry name" value="PAS"/>
    <property type="match status" value="1"/>
</dbReference>
<evidence type="ECO:0000259" key="2">
    <source>
        <dbReference type="PROSITE" id="PS50112"/>
    </source>
</evidence>
<dbReference type="Pfam" id="PF13185">
    <property type="entry name" value="GAF_2"/>
    <property type="match status" value="1"/>
</dbReference>
<dbReference type="Gene3D" id="3.30.70.270">
    <property type="match status" value="1"/>
</dbReference>
<dbReference type="NCBIfam" id="TIGR00254">
    <property type="entry name" value="GGDEF"/>
    <property type="match status" value="1"/>
</dbReference>
<feature type="domain" description="PAS" evidence="2">
    <location>
        <begin position="23"/>
        <end position="86"/>
    </location>
</feature>
<proteinExistence type="predicted"/>
<dbReference type="PROSITE" id="PS50112">
    <property type="entry name" value="PAS"/>
    <property type="match status" value="1"/>
</dbReference>
<dbReference type="EMBL" id="BMFF01000005">
    <property type="protein sequence ID" value="GGD06639.1"/>
    <property type="molecule type" value="Genomic_DNA"/>
</dbReference>
<dbReference type="InterPro" id="IPR043128">
    <property type="entry name" value="Rev_trsase/Diguanyl_cyclase"/>
</dbReference>
<dbReference type="SMART" id="SM00091">
    <property type="entry name" value="PAS"/>
    <property type="match status" value="1"/>
</dbReference>
<dbReference type="InterPro" id="IPR013767">
    <property type="entry name" value="PAS_fold"/>
</dbReference>
<feature type="compositionally biased region" description="Polar residues" evidence="1">
    <location>
        <begin position="465"/>
        <end position="474"/>
    </location>
</feature>
<dbReference type="PROSITE" id="PS50887">
    <property type="entry name" value="GGDEF"/>
    <property type="match status" value="1"/>
</dbReference>
<dbReference type="SUPFAM" id="SSF55781">
    <property type="entry name" value="GAF domain-like"/>
    <property type="match status" value="1"/>
</dbReference>
<organism evidence="4 5">
    <name type="scientific">Halopseudomonas salina</name>
    <dbReference type="NCBI Taxonomy" id="1323744"/>
    <lineage>
        <taxon>Bacteria</taxon>
        <taxon>Pseudomonadati</taxon>
        <taxon>Pseudomonadota</taxon>
        <taxon>Gammaproteobacteria</taxon>
        <taxon>Pseudomonadales</taxon>
        <taxon>Pseudomonadaceae</taxon>
        <taxon>Halopseudomonas</taxon>
    </lineage>
</organism>
<comment type="caution">
    <text evidence="4">The sequence shown here is derived from an EMBL/GenBank/DDBJ whole genome shotgun (WGS) entry which is preliminary data.</text>
</comment>
<name>A0ABQ1PXJ2_9GAMM</name>
<feature type="domain" description="GGDEF" evidence="3">
    <location>
        <begin position="330"/>
        <end position="463"/>
    </location>
</feature>
<evidence type="ECO:0000259" key="3">
    <source>
        <dbReference type="PROSITE" id="PS50887"/>
    </source>
</evidence>
<dbReference type="Pfam" id="PF00989">
    <property type="entry name" value="PAS"/>
    <property type="match status" value="1"/>
</dbReference>
<dbReference type="NCBIfam" id="TIGR00229">
    <property type="entry name" value="sensory_box"/>
    <property type="match status" value="1"/>
</dbReference>
<sequence>MKKTEHGTAGAEQGRSFQLSPAVMDLLLDAICVVDAAGRLVYVSGACERIFGYQPQEMIGRAILDLVHPDDLDATVAIAREVMLGRLTNHFENRYIRKDGSVAHIMWSANWSEKDQLRVAVAHDITERKHTEAMQAAVYAISEAASNAANLPILFRNIHEIIGGLLPASVFCIALHNPQDGKTHFPYSADEKSPYSDSANADTLTLSNAVIRSGQPIRLEAKRGAAVISGTTQNVSDRSLDWLAVPLATIEGIHGALVIQNRRSAPAYSDKDQQLLHYISTQIAAAIHRASMRERLEYLSRYDQLTSLPNRALLSDRINTALARARREKGKAAVLYLDLDKFKLVNDTHGHAIGDQLLKAVADRVIRCVRESDTVSRIGGDEFVILLEALDQPQQAHVIADKIREALNLPLILAGLELIIIPSIGIALYPDDADEEKQLLDLADSAMYRAKRLGGNRAQRVADSTPDSPTLDPS</sequence>
<dbReference type="InterPro" id="IPR000160">
    <property type="entry name" value="GGDEF_dom"/>
</dbReference>
<accession>A0ABQ1PXJ2</accession>
<dbReference type="SMART" id="SM00267">
    <property type="entry name" value="GGDEF"/>
    <property type="match status" value="1"/>
</dbReference>
<dbReference type="InterPro" id="IPR000014">
    <property type="entry name" value="PAS"/>
</dbReference>
<dbReference type="CDD" id="cd01949">
    <property type="entry name" value="GGDEF"/>
    <property type="match status" value="1"/>
</dbReference>
<dbReference type="InterPro" id="IPR035965">
    <property type="entry name" value="PAS-like_dom_sf"/>
</dbReference>
<feature type="region of interest" description="Disordered" evidence="1">
    <location>
        <begin position="454"/>
        <end position="474"/>
    </location>
</feature>
<gene>
    <name evidence="4" type="ORF">GCM10007418_27070</name>
</gene>
<dbReference type="InterPro" id="IPR052163">
    <property type="entry name" value="DGC-Regulatory_Protein"/>
</dbReference>
<evidence type="ECO:0000313" key="5">
    <source>
        <dbReference type="Proteomes" id="UP000638188"/>
    </source>
</evidence>
<keyword evidence="5" id="KW-1185">Reference proteome</keyword>
<dbReference type="Pfam" id="PF00990">
    <property type="entry name" value="GGDEF"/>
    <property type="match status" value="1"/>
</dbReference>
<reference evidence="5" key="1">
    <citation type="journal article" date="2019" name="Int. J. Syst. Evol. Microbiol.">
        <title>The Global Catalogue of Microorganisms (GCM) 10K type strain sequencing project: providing services to taxonomists for standard genome sequencing and annotation.</title>
        <authorList>
            <consortium name="The Broad Institute Genomics Platform"/>
            <consortium name="The Broad Institute Genome Sequencing Center for Infectious Disease"/>
            <person name="Wu L."/>
            <person name="Ma J."/>
        </authorList>
    </citation>
    <scope>NUCLEOTIDE SEQUENCE [LARGE SCALE GENOMIC DNA]</scope>
    <source>
        <strain evidence="5">CGMCC 1.12482</strain>
    </source>
</reference>
<evidence type="ECO:0000313" key="4">
    <source>
        <dbReference type="EMBL" id="GGD06639.1"/>
    </source>
</evidence>
<evidence type="ECO:0000256" key="1">
    <source>
        <dbReference type="SAM" id="MobiDB-lite"/>
    </source>
</evidence>
<dbReference type="Proteomes" id="UP000638188">
    <property type="component" value="Unassembled WGS sequence"/>
</dbReference>
<dbReference type="SMART" id="SM00065">
    <property type="entry name" value="GAF"/>
    <property type="match status" value="1"/>
</dbReference>
<dbReference type="PANTHER" id="PTHR46663:SF3">
    <property type="entry name" value="SLL0267 PROTEIN"/>
    <property type="match status" value="1"/>
</dbReference>
<dbReference type="InterPro" id="IPR003018">
    <property type="entry name" value="GAF"/>
</dbReference>
<dbReference type="InterPro" id="IPR029787">
    <property type="entry name" value="Nucleotide_cyclase"/>
</dbReference>